<evidence type="ECO:0000259" key="2">
    <source>
        <dbReference type="SMART" id="SM00892"/>
    </source>
</evidence>
<dbReference type="InterPro" id="IPR044925">
    <property type="entry name" value="His-Me_finger_sf"/>
</dbReference>
<evidence type="ECO:0000313" key="4">
    <source>
        <dbReference type="Proteomes" id="UP001266305"/>
    </source>
</evidence>
<keyword evidence="4" id="KW-1185">Reference proteome</keyword>
<name>A0ABQ9VY84_SAGOE</name>
<organism evidence="3 4">
    <name type="scientific">Saguinus oedipus</name>
    <name type="common">Cotton-top tamarin</name>
    <name type="synonym">Oedipomidas oedipus</name>
    <dbReference type="NCBI Taxonomy" id="9490"/>
    <lineage>
        <taxon>Eukaryota</taxon>
        <taxon>Metazoa</taxon>
        <taxon>Chordata</taxon>
        <taxon>Craniata</taxon>
        <taxon>Vertebrata</taxon>
        <taxon>Euteleostomi</taxon>
        <taxon>Mammalia</taxon>
        <taxon>Eutheria</taxon>
        <taxon>Euarchontoglires</taxon>
        <taxon>Primates</taxon>
        <taxon>Haplorrhini</taxon>
        <taxon>Platyrrhini</taxon>
        <taxon>Cebidae</taxon>
        <taxon>Callitrichinae</taxon>
        <taxon>Saguinus</taxon>
    </lineage>
</organism>
<dbReference type="Proteomes" id="UP001266305">
    <property type="component" value="Unassembled WGS sequence"/>
</dbReference>
<dbReference type="SUPFAM" id="SSF54060">
    <property type="entry name" value="His-Me finger endonucleases"/>
    <property type="match status" value="1"/>
</dbReference>
<dbReference type="InterPro" id="IPR044929">
    <property type="entry name" value="DNA/RNA_non-sp_Endonuclease_sf"/>
</dbReference>
<protein>
    <submittedName>
        <fullName evidence="3">Ectonucleotide pyrophosphatase/phosphodiesterase member 3</fullName>
    </submittedName>
</protein>
<reference evidence="3 4" key="1">
    <citation type="submission" date="2023-05" db="EMBL/GenBank/DDBJ databases">
        <title>B98-5 Cell Line De Novo Hybrid Assembly: An Optical Mapping Approach.</title>
        <authorList>
            <person name="Kananen K."/>
            <person name="Auerbach J.A."/>
            <person name="Kautto E."/>
            <person name="Blachly J.S."/>
        </authorList>
    </citation>
    <scope>NUCLEOTIDE SEQUENCE [LARGE SCALE GENOMIC DNA]</scope>
    <source>
        <strain evidence="3">B95-8</strain>
        <tissue evidence="3">Cell line</tissue>
    </source>
</reference>
<feature type="domain" description="ENPP1-3/EXOG-like endonuclease/phosphodiesterase" evidence="1">
    <location>
        <begin position="27"/>
        <end position="239"/>
    </location>
</feature>
<feature type="domain" description="DNA/RNA non-specific endonuclease/pyrophosphatase/phosphodiesterase" evidence="2">
    <location>
        <begin position="26"/>
        <end position="224"/>
    </location>
</feature>
<dbReference type="EMBL" id="JASSZA010000004">
    <property type="protein sequence ID" value="KAK2114341.1"/>
    <property type="molecule type" value="Genomic_DNA"/>
</dbReference>
<comment type="caution">
    <text evidence="3">The sequence shown here is derived from an EMBL/GenBank/DDBJ whole genome shotgun (WGS) entry which is preliminary data.</text>
</comment>
<dbReference type="Gene3D" id="3.40.570.10">
    <property type="entry name" value="Extracellular Endonuclease, subunit A"/>
    <property type="match status" value="2"/>
</dbReference>
<sequence>MGEESYLERHLEQQVLQKNTDHCLLYHREYVSGFGKAMRMPMWSSYTVPQLCVVFYPSGGDTSPLPPTVPDCLRADVRVPPYESQKCSFYLADKNITHGFLYPPEMWDYFHNVLLIKHATERNGVNVVSGPIFDYNYDGHFDGPDEITEHVANTDVPIPTHYFVVLTSCKNKSHTPENCPGWLDVLPFIIPHRPTNVESCPTSMTDTQILENIGMELGGEIRTAALDLGLNHGREMQLPKGRKWKDKTSNQIEENIYTSRKYSQLRKQKVSSNK</sequence>
<proteinExistence type="predicted"/>
<dbReference type="CDD" id="cd00091">
    <property type="entry name" value="NUC"/>
    <property type="match status" value="1"/>
</dbReference>
<evidence type="ECO:0000313" key="3">
    <source>
        <dbReference type="EMBL" id="KAK2114341.1"/>
    </source>
</evidence>
<dbReference type="SMART" id="SM00477">
    <property type="entry name" value="NUC"/>
    <property type="match status" value="1"/>
</dbReference>
<gene>
    <name evidence="3" type="primary">ENPP3</name>
    <name evidence="3" type="ORF">P7K49_008607</name>
</gene>
<dbReference type="SMART" id="SM00892">
    <property type="entry name" value="Endonuclease_NS"/>
    <property type="match status" value="1"/>
</dbReference>
<accession>A0ABQ9VY84</accession>
<evidence type="ECO:0000259" key="1">
    <source>
        <dbReference type="SMART" id="SM00477"/>
    </source>
</evidence>
<dbReference type="InterPro" id="IPR001604">
    <property type="entry name" value="Endo_G_ENPP1-like_dom"/>
</dbReference>
<dbReference type="InterPro" id="IPR020821">
    <property type="entry name" value="ENPP1-3/EXOG-like_nuc-like"/>
</dbReference>